<dbReference type="Gene3D" id="3.40.50.1820">
    <property type="entry name" value="alpha/beta hydrolase"/>
    <property type="match status" value="1"/>
</dbReference>
<gene>
    <name evidence="3" type="ORF">E5Q11_13135</name>
</gene>
<sequence length="308" mass="32889">MRKLITFAVIMGCIVLASPTLSHASYTNTKHPIVLVHGVTGFNTIGGLINYFHNIPWNLERSGARVYSASVSFVNSSEQRGQQLANYVNGLGHAKVNLMAHSQGAPTSRVTASLIPHKIASITSINGVNKGSKVADVVRGILPPGSYVEGGADAIANALGDLVNALSSSSNPQDGLAALETLTTRGTTALNDALGWKGVNRYSCAGTSEDQWINGNRIKFFSWTGKSVFTNWTDVTDPFLGVTALAFGNEDSDGLVGVCATKMGNVIGTHYDMNHVDAINHLFGARSWWTNPVSLYRSQANRLKNRGL</sequence>
<evidence type="ECO:0000259" key="2">
    <source>
        <dbReference type="Pfam" id="PF00561"/>
    </source>
</evidence>
<feature type="domain" description="AB hydrolase-1" evidence="2">
    <location>
        <begin position="32"/>
        <end position="141"/>
    </location>
</feature>
<reference evidence="3 4" key="1">
    <citation type="submission" date="2019-04" db="EMBL/GenBank/DDBJ databases">
        <authorList>
            <person name="Park S."/>
            <person name="Yoon J.-H."/>
        </authorList>
    </citation>
    <scope>NUCLEOTIDE SEQUENCE [LARGE SCALE GENOMIC DNA]</scope>
    <source>
        <strain evidence="3 4">HJM-18</strain>
    </source>
</reference>
<keyword evidence="4" id="KW-1185">Reference proteome</keyword>
<evidence type="ECO:0000313" key="4">
    <source>
        <dbReference type="Proteomes" id="UP000298325"/>
    </source>
</evidence>
<keyword evidence="3" id="KW-0378">Hydrolase</keyword>
<accession>A0A4Z1CF49</accession>
<feature type="chain" id="PRO_5021405754" evidence="1">
    <location>
        <begin position="25"/>
        <end position="308"/>
    </location>
</feature>
<dbReference type="InterPro" id="IPR000073">
    <property type="entry name" value="AB_hydrolase_1"/>
</dbReference>
<proteinExistence type="predicted"/>
<dbReference type="Pfam" id="PF00561">
    <property type="entry name" value="Abhydrolase_1"/>
    <property type="match status" value="1"/>
</dbReference>
<feature type="signal peptide" evidence="1">
    <location>
        <begin position="1"/>
        <end position="24"/>
    </location>
</feature>
<comment type="caution">
    <text evidence="3">The sequence shown here is derived from an EMBL/GenBank/DDBJ whole genome shotgun (WGS) entry which is preliminary data.</text>
</comment>
<dbReference type="OrthoDB" id="2004167at2"/>
<evidence type="ECO:0000256" key="1">
    <source>
        <dbReference type="SAM" id="SignalP"/>
    </source>
</evidence>
<dbReference type="EMBL" id="SRPF01000004">
    <property type="protein sequence ID" value="TGN38684.1"/>
    <property type="molecule type" value="Genomic_DNA"/>
</dbReference>
<dbReference type="GO" id="GO:0016787">
    <property type="term" value="F:hydrolase activity"/>
    <property type="evidence" value="ECO:0007669"/>
    <property type="project" value="UniProtKB-KW"/>
</dbReference>
<keyword evidence="1" id="KW-0732">Signal</keyword>
<organism evidence="3 4">
    <name type="scientific">Marinobacter confluentis</name>
    <dbReference type="NCBI Taxonomy" id="1697557"/>
    <lineage>
        <taxon>Bacteria</taxon>
        <taxon>Pseudomonadati</taxon>
        <taxon>Pseudomonadota</taxon>
        <taxon>Gammaproteobacteria</taxon>
        <taxon>Pseudomonadales</taxon>
        <taxon>Marinobacteraceae</taxon>
        <taxon>Marinobacter</taxon>
    </lineage>
</organism>
<dbReference type="InterPro" id="IPR029058">
    <property type="entry name" value="AB_hydrolase_fold"/>
</dbReference>
<dbReference type="SUPFAM" id="SSF53474">
    <property type="entry name" value="alpha/beta-Hydrolases"/>
    <property type="match status" value="1"/>
</dbReference>
<name>A0A4Z1CF49_9GAMM</name>
<protein>
    <submittedName>
        <fullName evidence="3">Alpha/beta fold hydrolase</fullName>
    </submittedName>
</protein>
<evidence type="ECO:0000313" key="3">
    <source>
        <dbReference type="EMBL" id="TGN38684.1"/>
    </source>
</evidence>
<dbReference type="AlphaFoldDB" id="A0A4Z1CF49"/>
<dbReference type="RefSeq" id="WP_135803910.1">
    <property type="nucleotide sequence ID" value="NZ_SRPF01000004.1"/>
</dbReference>
<dbReference type="Proteomes" id="UP000298325">
    <property type="component" value="Unassembled WGS sequence"/>
</dbReference>